<dbReference type="EMBL" id="BAAAPZ010000012">
    <property type="protein sequence ID" value="GAA2102084.1"/>
    <property type="molecule type" value="Genomic_DNA"/>
</dbReference>
<comment type="caution">
    <text evidence="2">The sequence shown here is derived from an EMBL/GenBank/DDBJ whole genome shotgun (WGS) entry which is preliminary data.</text>
</comment>
<keyword evidence="3" id="KW-1185">Reference proteome</keyword>
<dbReference type="InterPro" id="IPR045528">
    <property type="entry name" value="DO-GTPase2"/>
</dbReference>
<feature type="domain" description="Double-GTPase 2" evidence="1">
    <location>
        <begin position="105"/>
        <end position="331"/>
    </location>
</feature>
<protein>
    <recommendedName>
        <fullName evidence="1">Double-GTPase 2 domain-containing protein</fullName>
    </recommendedName>
</protein>
<evidence type="ECO:0000259" key="1">
    <source>
        <dbReference type="Pfam" id="PF19993"/>
    </source>
</evidence>
<organism evidence="2 3">
    <name type="scientific">Brevibacterium salitolerans</name>
    <dbReference type="NCBI Taxonomy" id="1403566"/>
    <lineage>
        <taxon>Bacteria</taxon>
        <taxon>Bacillati</taxon>
        <taxon>Actinomycetota</taxon>
        <taxon>Actinomycetes</taxon>
        <taxon>Micrococcales</taxon>
        <taxon>Brevibacteriaceae</taxon>
        <taxon>Brevibacterium</taxon>
    </lineage>
</organism>
<evidence type="ECO:0000313" key="3">
    <source>
        <dbReference type="Proteomes" id="UP001500984"/>
    </source>
</evidence>
<name>A0ABN2X2R1_9MICO</name>
<dbReference type="Proteomes" id="UP001500984">
    <property type="component" value="Unassembled WGS sequence"/>
</dbReference>
<dbReference type="Pfam" id="PF19993">
    <property type="entry name" value="DO-GTPase2"/>
    <property type="match status" value="1"/>
</dbReference>
<accession>A0ABN2X2R1</accession>
<reference evidence="2 3" key="1">
    <citation type="journal article" date="2019" name="Int. J. Syst. Evol. Microbiol.">
        <title>The Global Catalogue of Microorganisms (GCM) 10K type strain sequencing project: providing services to taxonomists for standard genome sequencing and annotation.</title>
        <authorList>
            <consortium name="The Broad Institute Genomics Platform"/>
            <consortium name="The Broad Institute Genome Sequencing Center for Infectious Disease"/>
            <person name="Wu L."/>
            <person name="Ma J."/>
        </authorList>
    </citation>
    <scope>NUCLEOTIDE SEQUENCE [LARGE SCALE GENOMIC DNA]</scope>
    <source>
        <strain evidence="2 3">JCM 15900</strain>
    </source>
</reference>
<gene>
    <name evidence="2" type="ORF">GCM10009823_25330</name>
</gene>
<evidence type="ECO:0000313" key="2">
    <source>
        <dbReference type="EMBL" id="GAA2102084.1"/>
    </source>
</evidence>
<dbReference type="RefSeq" id="WP_291795370.1">
    <property type="nucleotide sequence ID" value="NZ_BAAAPZ010000012.1"/>
</dbReference>
<proteinExistence type="predicted"/>
<sequence length="398" mass="44381">MSKCPLCFYEVPVDHYMWALKNTGLEPVVDDVASRWLGAEVAYEAVLDLHQSNPDYHGPWPPDGRALAAEFAEPGTEVEGEICPHCHNPLPEHWRETMVTNVVMCGARASGKSLYIATAVKSLHQFLLRHGASVQMATAATERVYREHYEKPLFQEMGLMGATVAANTGADAFHLTPLIFSLGVDPVTRLRHMLVLRDVAGEELENPPAEDTHLDFMVRADTVIFMFDPLSVDAIRRRLQDLVPLDARSSGSATTVLDNLQRRIGVSARPPRVAVALSKFDVMQKLADINDAEWSRIMSNPGAAMMREPSYVQSFDLDESFRVHEEIRSLLLFMQAAEVVNKMERPHLGSPMPHQYFAVSALGDSPQGEKVSSHGIAPFRVLDPLLWAIDQQRQGHLR</sequence>